<keyword evidence="6 9" id="KW-1133">Transmembrane helix</keyword>
<comment type="pathway">
    <text evidence="9">Protein modification; lipoprotein biosynthesis (N-acyl transfer).</text>
</comment>
<evidence type="ECO:0000256" key="5">
    <source>
        <dbReference type="ARBA" id="ARBA00022692"/>
    </source>
</evidence>
<evidence type="ECO:0000256" key="8">
    <source>
        <dbReference type="ARBA" id="ARBA00023315"/>
    </source>
</evidence>
<feature type="domain" description="CN hydrolase" evidence="10">
    <location>
        <begin position="240"/>
        <end position="489"/>
    </location>
</feature>
<dbReference type="EC" id="2.3.1.269" evidence="9"/>
<evidence type="ECO:0000256" key="1">
    <source>
        <dbReference type="ARBA" id="ARBA00004651"/>
    </source>
</evidence>
<dbReference type="SUPFAM" id="SSF56317">
    <property type="entry name" value="Carbon-nitrogen hydrolase"/>
    <property type="match status" value="1"/>
</dbReference>
<dbReference type="Gene3D" id="3.60.110.10">
    <property type="entry name" value="Carbon-nitrogen hydrolase"/>
    <property type="match status" value="1"/>
</dbReference>
<dbReference type="InterPro" id="IPR045378">
    <property type="entry name" value="LNT_N"/>
</dbReference>
<evidence type="ECO:0000256" key="2">
    <source>
        <dbReference type="ARBA" id="ARBA00010065"/>
    </source>
</evidence>
<sequence length="542" mass="60941">MSKKRVGFYALLTGVAYSLSVSNLPDGFPWGSLAWIALLPLHRILLDITPRQGFFRGWLAGFFSFVGTMYWVVVAMHLYGQVPLPISIALMFLLTTYLGLFVGVYAWGFLWMEKRWSNMAWMFAPCLWVSLEFLRTYALSGLPWGLFGYSQFQWLPIIQIADITSVYGVSFVLVLVNVAIFLLLRWVLAKSKLRATLLPPWKPLAVTLGSFLAIWFYGSVALTNFSSSSLNSRTLNVGVVQANIDQALKWDTAYRVDTIERYARLTEAISPQADVVIWPEAATPFLFEQEPGYQSLVLDIVKKAQVPLIFGSPAVRRHDDGRPYLLNSAYVLNPDGTLTGRYDKQHLVPFGEYIPLKQLLFFLEKLVVGIGDFQPGPGPTLLSIRHGADQNQALFGVAICYEVIFPDLVRKLAKEGANFLVTITNDAWFGETVAPYQHFAMVVFRAVENRMAFARAANTGISGIIDPSGKIVDATPIFTEQAITYALPLGNPSSWYTQFGDVFAWGCVIMTLFLLWFTRFFRKPTAVDTIFQFPTPRSLEKE</sequence>
<comment type="caution">
    <text evidence="11">The sequence shown here is derived from an EMBL/GenBank/DDBJ whole genome shotgun (WGS) entry which is preliminary data.</text>
</comment>
<reference evidence="11 12" key="1">
    <citation type="journal article" date="2023" name="ISME J.">
        <title>Cultivation and genomic characterization of novel and ubiquitous marine nitrite-oxidizing bacteria from the Nitrospirales.</title>
        <authorList>
            <person name="Mueller A.J."/>
            <person name="Daebeler A."/>
            <person name="Herbold C.W."/>
            <person name="Kirkegaard R.H."/>
            <person name="Daims H."/>
        </authorList>
    </citation>
    <scope>NUCLEOTIDE SEQUENCE [LARGE SCALE GENOMIC DNA]</scope>
    <source>
        <strain evidence="11 12">EB</strain>
    </source>
</reference>
<dbReference type="NCBIfam" id="TIGR00546">
    <property type="entry name" value="lnt"/>
    <property type="match status" value="1"/>
</dbReference>
<dbReference type="InterPro" id="IPR004563">
    <property type="entry name" value="Apolipo_AcylTrfase"/>
</dbReference>
<evidence type="ECO:0000256" key="6">
    <source>
        <dbReference type="ARBA" id="ARBA00022989"/>
    </source>
</evidence>
<organism evidence="11 12">
    <name type="scientific">Candidatus Nitronereus thalassa</name>
    <dbReference type="NCBI Taxonomy" id="3020898"/>
    <lineage>
        <taxon>Bacteria</taxon>
        <taxon>Pseudomonadati</taxon>
        <taxon>Nitrospirota</taxon>
        <taxon>Nitrospiria</taxon>
        <taxon>Nitrospirales</taxon>
        <taxon>Nitrospiraceae</taxon>
        <taxon>Candidatus Nitronereus</taxon>
    </lineage>
</organism>
<keyword evidence="5 9" id="KW-0812">Transmembrane</keyword>
<keyword evidence="7 9" id="KW-0472">Membrane</keyword>
<feature type="transmembrane region" description="Helical" evidence="9">
    <location>
        <begin position="119"/>
        <end position="137"/>
    </location>
</feature>
<comment type="catalytic activity">
    <reaction evidence="9">
        <text>N-terminal S-1,2-diacyl-sn-glyceryl-L-cysteinyl-[lipoprotein] + a glycerophospholipid = N-acyl-S-1,2-diacyl-sn-glyceryl-L-cysteinyl-[lipoprotein] + a 2-acyl-sn-glycero-3-phospholipid + H(+)</text>
        <dbReference type="Rhea" id="RHEA:48228"/>
        <dbReference type="Rhea" id="RHEA-COMP:14681"/>
        <dbReference type="Rhea" id="RHEA-COMP:14684"/>
        <dbReference type="ChEBI" id="CHEBI:15378"/>
        <dbReference type="ChEBI" id="CHEBI:136912"/>
        <dbReference type="ChEBI" id="CHEBI:140656"/>
        <dbReference type="ChEBI" id="CHEBI:140657"/>
        <dbReference type="ChEBI" id="CHEBI:140660"/>
        <dbReference type="EC" id="2.3.1.269"/>
    </reaction>
</comment>
<protein>
    <recommendedName>
        <fullName evidence="9">Apolipoprotein N-acyltransferase</fullName>
        <shortName evidence="9">ALP N-acyltransferase</shortName>
        <ecNumber evidence="9">2.3.1.269</ecNumber>
    </recommendedName>
</protein>
<feature type="transmembrane region" description="Helical" evidence="9">
    <location>
        <begin position="28"/>
        <end position="46"/>
    </location>
</feature>
<dbReference type="Pfam" id="PF20154">
    <property type="entry name" value="LNT_N"/>
    <property type="match status" value="1"/>
</dbReference>
<evidence type="ECO:0000259" key="10">
    <source>
        <dbReference type="PROSITE" id="PS50263"/>
    </source>
</evidence>
<dbReference type="CDD" id="cd07571">
    <property type="entry name" value="ALP_N-acyl_transferase"/>
    <property type="match status" value="1"/>
</dbReference>
<evidence type="ECO:0000256" key="7">
    <source>
        <dbReference type="ARBA" id="ARBA00023136"/>
    </source>
</evidence>
<dbReference type="PANTHER" id="PTHR38686:SF1">
    <property type="entry name" value="APOLIPOPROTEIN N-ACYLTRANSFERASE"/>
    <property type="match status" value="1"/>
</dbReference>
<dbReference type="Pfam" id="PF00795">
    <property type="entry name" value="CN_hydrolase"/>
    <property type="match status" value="1"/>
</dbReference>
<evidence type="ECO:0000256" key="3">
    <source>
        <dbReference type="ARBA" id="ARBA00022475"/>
    </source>
</evidence>
<comment type="similarity">
    <text evidence="2 9">Belongs to the CN hydrolase family. Apolipoprotein N-acyltransferase subfamily.</text>
</comment>
<dbReference type="PANTHER" id="PTHR38686">
    <property type="entry name" value="APOLIPOPROTEIN N-ACYLTRANSFERASE"/>
    <property type="match status" value="1"/>
</dbReference>
<comment type="function">
    <text evidence="9">Catalyzes the phospholipid dependent N-acylation of the N-terminal cysteine of apolipoprotein, the last step in lipoprotein maturation.</text>
</comment>
<dbReference type="EMBL" id="JAQOUE010000001">
    <property type="protein sequence ID" value="MDT7043523.1"/>
    <property type="molecule type" value="Genomic_DNA"/>
</dbReference>
<evidence type="ECO:0000256" key="4">
    <source>
        <dbReference type="ARBA" id="ARBA00022679"/>
    </source>
</evidence>
<keyword evidence="3 9" id="KW-1003">Cell membrane</keyword>
<feature type="transmembrane region" description="Helical" evidence="9">
    <location>
        <begin position="204"/>
        <end position="225"/>
    </location>
</feature>
<gene>
    <name evidence="9 11" type="primary">lnt</name>
    <name evidence="11" type="ORF">PPG34_14285</name>
</gene>
<dbReference type="HAMAP" id="MF_01148">
    <property type="entry name" value="Lnt"/>
    <property type="match status" value="1"/>
</dbReference>
<accession>A0ABU3KB42</accession>
<feature type="transmembrane region" description="Helical" evidence="9">
    <location>
        <begin position="502"/>
        <end position="521"/>
    </location>
</feature>
<dbReference type="PROSITE" id="PS50263">
    <property type="entry name" value="CN_HYDROLASE"/>
    <property type="match status" value="1"/>
</dbReference>
<feature type="transmembrane region" description="Helical" evidence="9">
    <location>
        <begin position="86"/>
        <end position="107"/>
    </location>
</feature>
<evidence type="ECO:0000256" key="9">
    <source>
        <dbReference type="HAMAP-Rule" id="MF_01148"/>
    </source>
</evidence>
<keyword evidence="8 9" id="KW-0012">Acyltransferase</keyword>
<evidence type="ECO:0000313" key="11">
    <source>
        <dbReference type="EMBL" id="MDT7043523.1"/>
    </source>
</evidence>
<comment type="subcellular location">
    <subcellularLocation>
        <location evidence="1 9">Cell membrane</location>
        <topology evidence="1 9">Multi-pass membrane protein</topology>
    </subcellularLocation>
</comment>
<name>A0ABU3KB42_9BACT</name>
<keyword evidence="4 9" id="KW-0808">Transferase</keyword>
<dbReference type="Proteomes" id="UP001250932">
    <property type="component" value="Unassembled WGS sequence"/>
</dbReference>
<evidence type="ECO:0000313" key="12">
    <source>
        <dbReference type="Proteomes" id="UP001250932"/>
    </source>
</evidence>
<dbReference type="RefSeq" id="WP_313834090.1">
    <property type="nucleotide sequence ID" value="NZ_JAQOUE010000001.1"/>
</dbReference>
<keyword evidence="12" id="KW-1185">Reference proteome</keyword>
<feature type="transmembrane region" description="Helical" evidence="9">
    <location>
        <begin position="157"/>
        <end position="184"/>
    </location>
</feature>
<dbReference type="InterPro" id="IPR036526">
    <property type="entry name" value="C-N_Hydrolase_sf"/>
</dbReference>
<proteinExistence type="inferred from homology"/>
<feature type="transmembrane region" description="Helical" evidence="9">
    <location>
        <begin position="58"/>
        <end position="80"/>
    </location>
</feature>
<dbReference type="InterPro" id="IPR003010">
    <property type="entry name" value="C-N_Hydrolase"/>
</dbReference>